<dbReference type="Proteomes" id="UP001056120">
    <property type="component" value="Linkage Group LG08"/>
</dbReference>
<proteinExistence type="predicted"/>
<gene>
    <name evidence="1" type="ORF">L1987_22018</name>
</gene>
<reference evidence="2" key="1">
    <citation type="journal article" date="2022" name="Mol. Ecol. Resour.">
        <title>The genomes of chicory, endive, great burdock and yacon provide insights into Asteraceae palaeo-polyploidization history and plant inulin production.</title>
        <authorList>
            <person name="Fan W."/>
            <person name="Wang S."/>
            <person name="Wang H."/>
            <person name="Wang A."/>
            <person name="Jiang F."/>
            <person name="Liu H."/>
            <person name="Zhao H."/>
            <person name="Xu D."/>
            <person name="Zhang Y."/>
        </authorList>
    </citation>
    <scope>NUCLEOTIDE SEQUENCE [LARGE SCALE GENOMIC DNA]</scope>
    <source>
        <strain evidence="2">cv. Yunnan</strain>
    </source>
</reference>
<comment type="caution">
    <text evidence="1">The sequence shown here is derived from an EMBL/GenBank/DDBJ whole genome shotgun (WGS) entry which is preliminary data.</text>
</comment>
<dbReference type="EMBL" id="CM042025">
    <property type="protein sequence ID" value="KAI3806126.1"/>
    <property type="molecule type" value="Genomic_DNA"/>
</dbReference>
<accession>A0ACB9IF72</accession>
<name>A0ACB9IF72_9ASTR</name>
<organism evidence="1 2">
    <name type="scientific">Smallanthus sonchifolius</name>
    <dbReference type="NCBI Taxonomy" id="185202"/>
    <lineage>
        <taxon>Eukaryota</taxon>
        <taxon>Viridiplantae</taxon>
        <taxon>Streptophyta</taxon>
        <taxon>Embryophyta</taxon>
        <taxon>Tracheophyta</taxon>
        <taxon>Spermatophyta</taxon>
        <taxon>Magnoliopsida</taxon>
        <taxon>eudicotyledons</taxon>
        <taxon>Gunneridae</taxon>
        <taxon>Pentapetalae</taxon>
        <taxon>asterids</taxon>
        <taxon>campanulids</taxon>
        <taxon>Asterales</taxon>
        <taxon>Asteraceae</taxon>
        <taxon>Asteroideae</taxon>
        <taxon>Heliantheae alliance</taxon>
        <taxon>Millerieae</taxon>
        <taxon>Smallanthus</taxon>
    </lineage>
</organism>
<sequence>MYLILVSCFNIQTLLIGTTSHTVTTLASGTSQSDLVALLLKNKQLLAIANITCRDVISNNSEFVVLLHGRLNMGQVQ</sequence>
<protein>
    <submittedName>
        <fullName evidence="1">Uncharacterized protein</fullName>
    </submittedName>
</protein>
<evidence type="ECO:0000313" key="2">
    <source>
        <dbReference type="Proteomes" id="UP001056120"/>
    </source>
</evidence>
<reference evidence="1 2" key="2">
    <citation type="journal article" date="2022" name="Mol. Ecol. Resour.">
        <title>The genomes of chicory, endive, great burdock and yacon provide insights into Asteraceae paleo-polyploidization history and plant inulin production.</title>
        <authorList>
            <person name="Fan W."/>
            <person name="Wang S."/>
            <person name="Wang H."/>
            <person name="Wang A."/>
            <person name="Jiang F."/>
            <person name="Liu H."/>
            <person name="Zhao H."/>
            <person name="Xu D."/>
            <person name="Zhang Y."/>
        </authorList>
    </citation>
    <scope>NUCLEOTIDE SEQUENCE [LARGE SCALE GENOMIC DNA]</scope>
    <source>
        <strain evidence="2">cv. Yunnan</strain>
        <tissue evidence="1">Leaves</tissue>
    </source>
</reference>
<keyword evidence="2" id="KW-1185">Reference proteome</keyword>
<evidence type="ECO:0000313" key="1">
    <source>
        <dbReference type="EMBL" id="KAI3806126.1"/>
    </source>
</evidence>